<name>A0AAV5GCB2_9BASI</name>
<keyword evidence="3" id="KW-1185">Reference proteome</keyword>
<accession>A0AAV5GCB2</accession>
<dbReference type="Proteomes" id="UP001342314">
    <property type="component" value="Unassembled WGS sequence"/>
</dbReference>
<reference evidence="2 3" key="1">
    <citation type="submission" date="2021-12" db="EMBL/GenBank/DDBJ databases">
        <title>High titer production of polyol ester of fatty acids by Rhodotorula paludigena BS15 towards product separation-free biomass refinery.</title>
        <authorList>
            <person name="Mano J."/>
            <person name="Ono H."/>
            <person name="Tanaka T."/>
            <person name="Naito K."/>
            <person name="Sushida H."/>
            <person name="Ike M."/>
            <person name="Tokuyasu K."/>
            <person name="Kitaoka M."/>
        </authorList>
    </citation>
    <scope>NUCLEOTIDE SEQUENCE [LARGE SCALE GENOMIC DNA]</scope>
    <source>
        <strain evidence="2 3">BS15</strain>
    </source>
</reference>
<dbReference type="EMBL" id="BQKY01000002">
    <property type="protein sequence ID" value="GJN87718.1"/>
    <property type="molecule type" value="Genomic_DNA"/>
</dbReference>
<feature type="region of interest" description="Disordered" evidence="1">
    <location>
        <begin position="1"/>
        <end position="146"/>
    </location>
</feature>
<feature type="compositionally biased region" description="Basic and acidic residues" evidence="1">
    <location>
        <begin position="83"/>
        <end position="101"/>
    </location>
</feature>
<evidence type="ECO:0000256" key="1">
    <source>
        <dbReference type="SAM" id="MobiDB-lite"/>
    </source>
</evidence>
<evidence type="ECO:0000313" key="2">
    <source>
        <dbReference type="EMBL" id="GJN87718.1"/>
    </source>
</evidence>
<comment type="caution">
    <text evidence="2">The sequence shown here is derived from an EMBL/GenBank/DDBJ whole genome shotgun (WGS) entry which is preliminary data.</text>
</comment>
<feature type="compositionally biased region" description="Basic residues" evidence="1">
    <location>
        <begin position="68"/>
        <end position="78"/>
    </location>
</feature>
<feature type="compositionally biased region" description="Low complexity" evidence="1">
    <location>
        <begin position="1"/>
        <end position="28"/>
    </location>
</feature>
<organism evidence="2 3">
    <name type="scientific">Rhodotorula paludigena</name>
    <dbReference type="NCBI Taxonomy" id="86838"/>
    <lineage>
        <taxon>Eukaryota</taxon>
        <taxon>Fungi</taxon>
        <taxon>Dikarya</taxon>
        <taxon>Basidiomycota</taxon>
        <taxon>Pucciniomycotina</taxon>
        <taxon>Microbotryomycetes</taxon>
        <taxon>Sporidiobolales</taxon>
        <taxon>Sporidiobolaceae</taxon>
        <taxon>Rhodotorula</taxon>
    </lineage>
</organism>
<feature type="compositionally biased region" description="Pro residues" evidence="1">
    <location>
        <begin position="29"/>
        <end position="39"/>
    </location>
</feature>
<evidence type="ECO:0000313" key="3">
    <source>
        <dbReference type="Proteomes" id="UP001342314"/>
    </source>
</evidence>
<gene>
    <name evidence="2" type="ORF">Rhopal_000673-T1</name>
</gene>
<proteinExistence type="predicted"/>
<protein>
    <submittedName>
        <fullName evidence="2">Uncharacterized protein</fullName>
    </submittedName>
</protein>
<sequence>MSLPAKPSGAATGAAAGPSSGSASLSLLPPKPSGLPDRPPVSWGPGRGGRDDDDREEGEEPDLPPSRPPRRRGGRGRRGPPPDSRRGRSPSFDRDRDDRFYGRGPPPGGRYDPPTTAGQAAVEEPEPLEELPQREELESQQEQEPA</sequence>
<feature type="compositionally biased region" description="Acidic residues" evidence="1">
    <location>
        <begin position="51"/>
        <end position="62"/>
    </location>
</feature>
<dbReference type="AlphaFoldDB" id="A0AAV5GCB2"/>